<dbReference type="GO" id="GO:0004540">
    <property type="term" value="F:RNA nuclease activity"/>
    <property type="evidence" value="ECO:0007669"/>
    <property type="project" value="InterPro"/>
</dbReference>
<accession>A0A931GV13</accession>
<reference evidence="2" key="1">
    <citation type="submission" date="2020-11" db="EMBL/GenBank/DDBJ databases">
        <title>Bacterial whole genome sequence for Panacibacter sp. DH6.</title>
        <authorList>
            <person name="Le V."/>
            <person name="Ko S."/>
            <person name="Ahn C.-Y."/>
            <person name="Oh H.-M."/>
        </authorList>
    </citation>
    <scope>NUCLEOTIDE SEQUENCE</scope>
    <source>
        <strain evidence="2">DH6</strain>
    </source>
</reference>
<dbReference type="Pfam" id="PF01936">
    <property type="entry name" value="NYN"/>
    <property type="match status" value="1"/>
</dbReference>
<dbReference type="Gene3D" id="3.40.50.1010">
    <property type="entry name" value="5'-nuclease"/>
    <property type="match status" value="1"/>
</dbReference>
<dbReference type="AlphaFoldDB" id="A0A931GV13"/>
<evidence type="ECO:0000313" key="3">
    <source>
        <dbReference type="Proteomes" id="UP000628448"/>
    </source>
</evidence>
<dbReference type="EMBL" id="JADWYR010000001">
    <property type="protein sequence ID" value="MBG9374653.1"/>
    <property type="molecule type" value="Genomic_DNA"/>
</dbReference>
<dbReference type="CDD" id="cd18722">
    <property type="entry name" value="PIN_NicB-like"/>
    <property type="match status" value="1"/>
</dbReference>
<name>A0A931GV13_9BACT</name>
<sequence length="210" mass="24544">MKKVIFYFDGFNFYNGLKDKCKKDAVWKRYYWIDFVKFCSQFLPDTQELVKVKYFTAPPQNPYKRSRQATLFAANSLINQEKFEIIKGKYIDKTVGCKICGSPFQVPEEKRTDVNISCHMLLDCFKNNADKLILVTADSDLIPTIECIKQNFPDKQFKIYFPPFRTSMDLINLCKPVVFLENNPKKFDAAIMEDTISKDGKSFTKPSQWL</sequence>
<dbReference type="InterPro" id="IPR021139">
    <property type="entry name" value="NYN"/>
</dbReference>
<evidence type="ECO:0000313" key="2">
    <source>
        <dbReference type="EMBL" id="MBG9374653.1"/>
    </source>
</evidence>
<proteinExistence type="predicted"/>
<gene>
    <name evidence="2" type="ORF">I5907_00275</name>
</gene>
<dbReference type="RefSeq" id="WP_196988752.1">
    <property type="nucleotide sequence ID" value="NZ_JADWYR010000001.1"/>
</dbReference>
<keyword evidence="3" id="KW-1185">Reference proteome</keyword>
<evidence type="ECO:0000259" key="1">
    <source>
        <dbReference type="Pfam" id="PF01936"/>
    </source>
</evidence>
<dbReference type="Proteomes" id="UP000628448">
    <property type="component" value="Unassembled WGS sequence"/>
</dbReference>
<protein>
    <submittedName>
        <fullName evidence="2">NYN domain-containing protein</fullName>
    </submittedName>
</protein>
<organism evidence="2 3">
    <name type="scientific">Panacibacter microcysteis</name>
    <dbReference type="NCBI Taxonomy" id="2793269"/>
    <lineage>
        <taxon>Bacteria</taxon>
        <taxon>Pseudomonadati</taxon>
        <taxon>Bacteroidota</taxon>
        <taxon>Chitinophagia</taxon>
        <taxon>Chitinophagales</taxon>
        <taxon>Chitinophagaceae</taxon>
        <taxon>Panacibacter</taxon>
    </lineage>
</organism>
<feature type="domain" description="NYN" evidence="1">
    <location>
        <begin position="9"/>
        <end position="179"/>
    </location>
</feature>
<comment type="caution">
    <text evidence="2">The sequence shown here is derived from an EMBL/GenBank/DDBJ whole genome shotgun (WGS) entry which is preliminary data.</text>
</comment>